<organism evidence="3 4">
    <name type="scientific">Pocillopora meandrina</name>
    <dbReference type="NCBI Taxonomy" id="46732"/>
    <lineage>
        <taxon>Eukaryota</taxon>
        <taxon>Metazoa</taxon>
        <taxon>Cnidaria</taxon>
        <taxon>Anthozoa</taxon>
        <taxon>Hexacorallia</taxon>
        <taxon>Scleractinia</taxon>
        <taxon>Astrocoeniina</taxon>
        <taxon>Pocilloporidae</taxon>
        <taxon>Pocillopora</taxon>
    </lineage>
</organism>
<keyword evidence="1" id="KW-0812">Transmembrane</keyword>
<dbReference type="Gene3D" id="3.40.50.300">
    <property type="entry name" value="P-loop containing nucleotide triphosphate hydrolases"/>
    <property type="match status" value="1"/>
</dbReference>
<feature type="domain" description="Sulfotransferase" evidence="2">
    <location>
        <begin position="60"/>
        <end position="359"/>
    </location>
</feature>
<dbReference type="GO" id="GO:0006044">
    <property type="term" value="P:N-acetylglucosamine metabolic process"/>
    <property type="evidence" value="ECO:0007669"/>
    <property type="project" value="TreeGrafter"/>
</dbReference>
<accession>A0AAU9WJX5</accession>
<dbReference type="Proteomes" id="UP001159428">
    <property type="component" value="Unassembled WGS sequence"/>
</dbReference>
<name>A0AAU9WJX5_9CNID</name>
<reference evidence="3 4" key="1">
    <citation type="submission" date="2022-05" db="EMBL/GenBank/DDBJ databases">
        <authorList>
            <consortium name="Genoscope - CEA"/>
            <person name="William W."/>
        </authorList>
    </citation>
    <scope>NUCLEOTIDE SEQUENCE [LARGE SCALE GENOMIC DNA]</scope>
</reference>
<keyword evidence="1" id="KW-1133">Transmembrane helix</keyword>
<feature type="transmembrane region" description="Helical" evidence="1">
    <location>
        <begin position="7"/>
        <end position="26"/>
    </location>
</feature>
<gene>
    <name evidence="3" type="ORF">PMEA_00006452</name>
</gene>
<evidence type="ECO:0000313" key="4">
    <source>
        <dbReference type="Proteomes" id="UP001159428"/>
    </source>
</evidence>
<dbReference type="GO" id="GO:0001517">
    <property type="term" value="F:N-acetylglucosamine 6-O-sulfotransferase activity"/>
    <property type="evidence" value="ECO:0007669"/>
    <property type="project" value="TreeGrafter"/>
</dbReference>
<dbReference type="InterPro" id="IPR000863">
    <property type="entry name" value="Sulfotransferase_dom"/>
</dbReference>
<evidence type="ECO:0000256" key="1">
    <source>
        <dbReference type="SAM" id="Phobius"/>
    </source>
</evidence>
<evidence type="ECO:0000313" key="3">
    <source>
        <dbReference type="EMBL" id="CAH3116490.1"/>
    </source>
</evidence>
<dbReference type="SUPFAM" id="SSF52540">
    <property type="entry name" value="P-loop containing nucleoside triphosphate hydrolases"/>
    <property type="match status" value="1"/>
</dbReference>
<protein>
    <recommendedName>
        <fullName evidence="2">Sulfotransferase domain-containing protein</fullName>
    </recommendedName>
</protein>
<dbReference type="InterPro" id="IPR051135">
    <property type="entry name" value="Gal/GlcNAc/GalNAc_ST"/>
</dbReference>
<dbReference type="Pfam" id="PF00685">
    <property type="entry name" value="Sulfotransfer_1"/>
    <property type="match status" value="1"/>
</dbReference>
<dbReference type="EMBL" id="CALNXJ010000015">
    <property type="protein sequence ID" value="CAH3116490.1"/>
    <property type="molecule type" value="Genomic_DNA"/>
</dbReference>
<dbReference type="InterPro" id="IPR027417">
    <property type="entry name" value="P-loop_NTPase"/>
</dbReference>
<dbReference type="PANTHER" id="PTHR10704:SF44">
    <property type="entry name" value="LD35051P-RELATED"/>
    <property type="match status" value="1"/>
</dbReference>
<proteinExistence type="predicted"/>
<dbReference type="GO" id="GO:0006790">
    <property type="term" value="P:sulfur compound metabolic process"/>
    <property type="evidence" value="ECO:0007669"/>
    <property type="project" value="TreeGrafter"/>
</dbReference>
<dbReference type="PANTHER" id="PTHR10704">
    <property type="entry name" value="CARBOHYDRATE SULFOTRANSFERASE"/>
    <property type="match status" value="1"/>
</dbReference>
<comment type="caution">
    <text evidence="3">The sequence shown here is derived from an EMBL/GenBank/DDBJ whole genome shotgun (WGS) entry which is preliminary data.</text>
</comment>
<keyword evidence="1" id="KW-0472">Membrane</keyword>
<sequence length="382" mass="44121">MQTRNFIKYWSALLSALLVFLGYVFYTFNVKTYRGNQSSLKKEQSTYIQIPSLRVQRKGLIIFGQDRSGTTFISAMFANDPQIFMVYEPLWITQRWFFYENQYYHRCISCELQVVSSIMACNFSRSPASTKFLSYVSTPWTGALPVNIFDTPNFCNKTRDVRNINCPKLGKNPGFVDRVCNTKYKHSVVKVAPARLPREKLADLVPRVLLENPDLDVRVLHLVRDPRGNINSRINLDWVKDYPSPKLPSTAADLCGSILINLYHADKTLTDLGLKHRYKLVLYKQIADDPLGTAKDIYDFAGFKMPLETEQWVLETTKPSAETLKKELEKPYSTVRNASGNADKWREDAFYFRNRIIERHCKTLLDSLGMERVSKPKLANHK</sequence>
<keyword evidence="4" id="KW-1185">Reference proteome</keyword>
<evidence type="ECO:0000259" key="2">
    <source>
        <dbReference type="Pfam" id="PF00685"/>
    </source>
</evidence>
<dbReference type="AlphaFoldDB" id="A0AAU9WJX5"/>